<dbReference type="EMBL" id="VSSQ01006075">
    <property type="protein sequence ID" value="MPM31444.1"/>
    <property type="molecule type" value="Genomic_DNA"/>
</dbReference>
<organism evidence="1">
    <name type="scientific">bioreactor metagenome</name>
    <dbReference type="NCBI Taxonomy" id="1076179"/>
    <lineage>
        <taxon>unclassified sequences</taxon>
        <taxon>metagenomes</taxon>
        <taxon>ecological metagenomes</taxon>
    </lineage>
</organism>
<dbReference type="AlphaFoldDB" id="A0A644YZR8"/>
<evidence type="ECO:0000313" key="1">
    <source>
        <dbReference type="EMBL" id="MPM31444.1"/>
    </source>
</evidence>
<accession>A0A644YZR8</accession>
<dbReference type="PROSITE" id="PS51257">
    <property type="entry name" value="PROKAR_LIPOPROTEIN"/>
    <property type="match status" value="1"/>
</dbReference>
<name>A0A644YZR8_9ZZZZ</name>
<protein>
    <submittedName>
        <fullName evidence="1">Uncharacterized protein</fullName>
    </submittedName>
</protein>
<comment type="caution">
    <text evidence="1">The sequence shown here is derived from an EMBL/GenBank/DDBJ whole genome shotgun (WGS) entry which is preliminary data.</text>
</comment>
<reference evidence="1" key="1">
    <citation type="submission" date="2019-08" db="EMBL/GenBank/DDBJ databases">
        <authorList>
            <person name="Kucharzyk K."/>
            <person name="Murdoch R.W."/>
            <person name="Higgins S."/>
            <person name="Loffler F."/>
        </authorList>
    </citation>
    <scope>NUCLEOTIDE SEQUENCE</scope>
</reference>
<sequence>MKKIFFIIASVLCFTVITSCNPDKDDPITEEQKPTTNPNSYKNVTKLKNFTGKDILTITPEIEAEGLVYQGEAPFDEEISVHLFMKSDMSILYMLYEAKDVIFMSFVSHAIFERDTAFNYFENYSLEPVAMLNNKVYDYYGACILNDQTESEFLTYQSFLTYYNDNKNNMLACLGSWDTELEQIATILEYENSIYMPMLMYMNKPITPPSMLEKNISKIISENIVKKLRR</sequence>
<proteinExistence type="predicted"/>
<gene>
    <name evidence="1" type="ORF">SDC9_77999</name>
</gene>